<name>A0ABU2JZQ0_9ACTN</name>
<evidence type="ECO:0000259" key="4">
    <source>
        <dbReference type="SMART" id="SM00836"/>
    </source>
</evidence>
<evidence type="ECO:0000256" key="3">
    <source>
        <dbReference type="ARBA" id="ARBA00022840"/>
    </source>
</evidence>
<dbReference type="EMBL" id="JAVREO010000022">
    <property type="protein sequence ID" value="MDT0270019.1"/>
    <property type="molecule type" value="Genomic_DNA"/>
</dbReference>
<dbReference type="InterPro" id="IPR009080">
    <property type="entry name" value="tRNAsynth_Ia_anticodon-bd"/>
</dbReference>
<evidence type="ECO:0000256" key="2">
    <source>
        <dbReference type="ARBA" id="ARBA00022741"/>
    </source>
</evidence>
<dbReference type="Proteomes" id="UP001183410">
    <property type="component" value="Unassembled WGS sequence"/>
</dbReference>
<reference evidence="7" key="1">
    <citation type="submission" date="2023-07" db="EMBL/GenBank/DDBJ databases">
        <title>30 novel species of actinomycetes from the DSMZ collection.</title>
        <authorList>
            <person name="Nouioui I."/>
        </authorList>
    </citation>
    <scope>NUCLEOTIDE SEQUENCE [LARGE SCALE GENOMIC DNA]</scope>
    <source>
        <strain evidence="7">DSM 44915</strain>
    </source>
</reference>
<feature type="domain" description="DALR anticodon binding" evidence="4">
    <location>
        <begin position="152"/>
        <end position="259"/>
    </location>
</feature>
<accession>A0ABU2JZQ0</accession>
<organism evidence="6 7">
    <name type="scientific">Streptomyces chisholmiae</name>
    <dbReference type="NCBI Taxonomy" id="3075540"/>
    <lineage>
        <taxon>Bacteria</taxon>
        <taxon>Bacillati</taxon>
        <taxon>Actinomycetota</taxon>
        <taxon>Actinomycetes</taxon>
        <taxon>Kitasatosporales</taxon>
        <taxon>Streptomycetaceae</taxon>
        <taxon>Streptomyces</taxon>
    </lineage>
</organism>
<gene>
    <name evidence="6" type="ORF">RM844_27435</name>
</gene>
<keyword evidence="2" id="KW-0547">Nucleotide-binding</keyword>
<feature type="domain" description="Arginyl tRNA synthetase N-terminal" evidence="5">
    <location>
        <begin position="4"/>
        <end position="96"/>
    </location>
</feature>
<dbReference type="SMART" id="SM00836">
    <property type="entry name" value="DALR_1"/>
    <property type="match status" value="1"/>
</dbReference>
<comment type="caution">
    <text evidence="6">The sequence shown here is derived from an EMBL/GenBank/DDBJ whole genome shotgun (WGS) entry which is preliminary data.</text>
</comment>
<proteinExistence type="predicted"/>
<evidence type="ECO:0000256" key="1">
    <source>
        <dbReference type="ARBA" id="ARBA00022598"/>
    </source>
</evidence>
<dbReference type="SMART" id="SM01016">
    <property type="entry name" value="Arg_tRNA_synt_N"/>
    <property type="match status" value="1"/>
</dbReference>
<dbReference type="RefSeq" id="WP_311670097.1">
    <property type="nucleotide sequence ID" value="NZ_JAVREO010000022.1"/>
</dbReference>
<keyword evidence="1 6" id="KW-0436">Ligase</keyword>
<keyword evidence="3" id="KW-0067">ATP-binding</keyword>
<evidence type="ECO:0000313" key="7">
    <source>
        <dbReference type="Proteomes" id="UP001183410"/>
    </source>
</evidence>
<dbReference type="GO" id="GO:0016874">
    <property type="term" value="F:ligase activity"/>
    <property type="evidence" value="ECO:0007669"/>
    <property type="project" value="UniProtKB-KW"/>
</dbReference>
<dbReference type="InterPro" id="IPR008909">
    <property type="entry name" value="DALR_anticod-bd"/>
</dbReference>
<sequence length="259" mass="26301">MTPTQLSQAVLRSVRGAVASGELRVAVPEGPDGVALRRPPRHVGAHAWSTGIALRLAGPAGLPAAEVAGRLRARLAAEPGVAEVRVTGGGFLTIALAADAEPALLRALLAAPPAPSLPDDPALDAARWAAVAGGDPAGGLLVQRVSNPLFLVRYARSRCAALARGAAALGVVPDPDAAPFELPAERELLAALRDAGRPAVRLPSIAEALLTVEALRPTLPTGDEKPGAVHRARLALAQATGTVLADGLHDLGVSAPEWL</sequence>
<evidence type="ECO:0000313" key="6">
    <source>
        <dbReference type="EMBL" id="MDT0270019.1"/>
    </source>
</evidence>
<dbReference type="InterPro" id="IPR005148">
    <property type="entry name" value="Arg-tRNA-synth_N"/>
</dbReference>
<dbReference type="SUPFAM" id="SSF47323">
    <property type="entry name" value="Anticodon-binding domain of a subclass of class I aminoacyl-tRNA synthetases"/>
    <property type="match status" value="1"/>
</dbReference>
<protein>
    <submittedName>
        <fullName evidence="6">Arginine--tRNA ligase</fullName>
    </submittedName>
</protein>
<evidence type="ECO:0000259" key="5">
    <source>
        <dbReference type="SMART" id="SM01016"/>
    </source>
</evidence>
<keyword evidence="7" id="KW-1185">Reference proteome</keyword>